<evidence type="ECO:0000313" key="3">
    <source>
        <dbReference type="EMBL" id="GFU04166.1"/>
    </source>
</evidence>
<dbReference type="EMBL" id="BMAW01103329">
    <property type="protein sequence ID" value="GFT08604.1"/>
    <property type="molecule type" value="Genomic_DNA"/>
</dbReference>
<reference evidence="2" key="1">
    <citation type="submission" date="2020-08" db="EMBL/GenBank/DDBJ databases">
        <title>Multicomponent nature underlies the extraordinary mechanical properties of spider dragline silk.</title>
        <authorList>
            <person name="Kono N."/>
            <person name="Nakamura H."/>
            <person name="Mori M."/>
            <person name="Yoshida Y."/>
            <person name="Ohtoshi R."/>
            <person name="Malay A.D."/>
            <person name="Moran D.A.P."/>
            <person name="Tomita M."/>
            <person name="Numata K."/>
            <person name="Arakawa K."/>
        </authorList>
    </citation>
    <scope>NUCLEOTIDE SEQUENCE</scope>
</reference>
<organism evidence="2 5">
    <name type="scientific">Nephila pilipes</name>
    <name type="common">Giant wood spider</name>
    <name type="synonym">Nephila maculata</name>
    <dbReference type="NCBI Taxonomy" id="299642"/>
    <lineage>
        <taxon>Eukaryota</taxon>
        <taxon>Metazoa</taxon>
        <taxon>Ecdysozoa</taxon>
        <taxon>Arthropoda</taxon>
        <taxon>Chelicerata</taxon>
        <taxon>Arachnida</taxon>
        <taxon>Araneae</taxon>
        <taxon>Araneomorphae</taxon>
        <taxon>Entelegynae</taxon>
        <taxon>Araneoidea</taxon>
        <taxon>Nephilidae</taxon>
        <taxon>Nephila</taxon>
    </lineage>
</organism>
<name>A0A8X6TQC8_NEPPI</name>
<dbReference type="EMBL" id="BMAW01037289">
    <property type="protein sequence ID" value="GFU47813.1"/>
    <property type="molecule type" value="Genomic_DNA"/>
</dbReference>
<dbReference type="EMBL" id="BMAW01013859">
    <property type="protein sequence ID" value="GFT36087.1"/>
    <property type="molecule type" value="Genomic_DNA"/>
</dbReference>
<dbReference type="Proteomes" id="UP000887013">
    <property type="component" value="Unassembled WGS sequence"/>
</dbReference>
<dbReference type="AlphaFoldDB" id="A0A8X6TQC8"/>
<sequence>MVLSWNLGDPKQGFQEIQNREKHLSVTARQKCSIIRQCYGGGIVQELRTKQIAFLKAFHQSISLHRTFGGTILSGGYNVRTTDLLISFNERNLKSNNRNLELTNSILV</sequence>
<evidence type="ECO:0000313" key="5">
    <source>
        <dbReference type="Proteomes" id="UP000887013"/>
    </source>
</evidence>
<keyword evidence="5" id="KW-1185">Reference proteome</keyword>
<protein>
    <submittedName>
        <fullName evidence="2">Uncharacterized protein</fullName>
    </submittedName>
</protein>
<evidence type="ECO:0000313" key="1">
    <source>
        <dbReference type="EMBL" id="GFT08604.1"/>
    </source>
</evidence>
<dbReference type="EMBL" id="BMAW01123623">
    <property type="protein sequence ID" value="GFU04166.1"/>
    <property type="molecule type" value="Genomic_DNA"/>
</dbReference>
<gene>
    <name evidence="1" type="ORF">NPIL_418111</name>
    <name evidence="3" type="ORF">NPIL_426221</name>
    <name evidence="4" type="ORF">NPIL_692411</name>
    <name evidence="2" type="ORF">NPIL_98621</name>
</gene>
<evidence type="ECO:0000313" key="2">
    <source>
        <dbReference type="EMBL" id="GFT36087.1"/>
    </source>
</evidence>
<proteinExistence type="predicted"/>
<accession>A0A8X6TQC8</accession>
<evidence type="ECO:0000313" key="4">
    <source>
        <dbReference type="EMBL" id="GFU47813.1"/>
    </source>
</evidence>
<comment type="caution">
    <text evidence="2">The sequence shown here is derived from an EMBL/GenBank/DDBJ whole genome shotgun (WGS) entry which is preliminary data.</text>
</comment>